<evidence type="ECO:0000313" key="2">
    <source>
        <dbReference type="EMBL" id="KLU65359.1"/>
    </source>
</evidence>
<comment type="caution">
    <text evidence="2">The sequence shown here is derived from an EMBL/GenBank/DDBJ whole genome shotgun (WGS) entry which is preliminary data.</text>
</comment>
<feature type="transmembrane region" description="Helical" evidence="1">
    <location>
        <begin position="17"/>
        <end position="38"/>
    </location>
</feature>
<dbReference type="PATRIC" id="fig|476652.3.peg.2607"/>
<accession>A0A0J1FPC9</accession>
<name>A0A0J1FPC9_9FIRM</name>
<protein>
    <submittedName>
        <fullName evidence="2">Uncharacterized protein</fullName>
    </submittedName>
</protein>
<keyword evidence="3" id="KW-1185">Reference proteome</keyword>
<dbReference type="RefSeq" id="WP_047810343.1">
    <property type="nucleotide sequence ID" value="NZ_LDZY01000008.1"/>
</dbReference>
<evidence type="ECO:0000256" key="1">
    <source>
        <dbReference type="SAM" id="Phobius"/>
    </source>
</evidence>
<sequence length="128" mass="14364">MKSIETWYSKPIGIQKVVLILFIIGILLLGLLSTHTILTRGSSSRISSATAKETIKHTYSSASWYPLIKDIQVDGETVTILTYIYPDTEGKQLAENISRKMLAENNFLSKVEIYGLNVNKILLFSLNK</sequence>
<evidence type="ECO:0000313" key="3">
    <source>
        <dbReference type="Proteomes" id="UP000036356"/>
    </source>
</evidence>
<reference evidence="2 3" key="1">
    <citation type="submission" date="2015-06" db="EMBL/GenBank/DDBJ databases">
        <title>Draft genome of the moderately acidophilic sulfate reducer Candidatus Desulfosporosinus acididurans strain M1.</title>
        <authorList>
            <person name="Poehlein A."/>
            <person name="Petzsch P."/>
            <person name="Johnson B.D."/>
            <person name="Schloemann M."/>
            <person name="Daniel R."/>
            <person name="Muehling M."/>
        </authorList>
    </citation>
    <scope>NUCLEOTIDE SEQUENCE [LARGE SCALE GENOMIC DNA]</scope>
    <source>
        <strain evidence="2 3">M1</strain>
    </source>
</reference>
<dbReference type="AlphaFoldDB" id="A0A0J1FPC9"/>
<gene>
    <name evidence="2" type="ORF">DEAC_c24960</name>
</gene>
<dbReference type="EMBL" id="LDZY01000008">
    <property type="protein sequence ID" value="KLU65359.1"/>
    <property type="molecule type" value="Genomic_DNA"/>
</dbReference>
<keyword evidence="1" id="KW-0472">Membrane</keyword>
<keyword evidence="1" id="KW-0812">Transmembrane</keyword>
<keyword evidence="1" id="KW-1133">Transmembrane helix</keyword>
<proteinExistence type="predicted"/>
<dbReference type="Proteomes" id="UP000036356">
    <property type="component" value="Unassembled WGS sequence"/>
</dbReference>
<organism evidence="2 3">
    <name type="scientific">Desulfosporosinus acididurans</name>
    <dbReference type="NCBI Taxonomy" id="476652"/>
    <lineage>
        <taxon>Bacteria</taxon>
        <taxon>Bacillati</taxon>
        <taxon>Bacillota</taxon>
        <taxon>Clostridia</taxon>
        <taxon>Eubacteriales</taxon>
        <taxon>Desulfitobacteriaceae</taxon>
        <taxon>Desulfosporosinus</taxon>
    </lineage>
</organism>